<dbReference type="PANTHER" id="PTHR11361:SF34">
    <property type="entry name" value="DNA MISMATCH REPAIR PROTEIN MSH1, MITOCHONDRIAL"/>
    <property type="match status" value="1"/>
</dbReference>
<dbReference type="GO" id="GO:0005524">
    <property type="term" value="F:ATP binding"/>
    <property type="evidence" value="ECO:0007669"/>
    <property type="project" value="UniProtKB-UniRule"/>
</dbReference>
<evidence type="ECO:0000256" key="1">
    <source>
        <dbReference type="ARBA" id="ARBA00006271"/>
    </source>
</evidence>
<dbReference type="InterPro" id="IPR027417">
    <property type="entry name" value="P-loop_NTPase"/>
</dbReference>
<evidence type="ECO:0000256" key="2">
    <source>
        <dbReference type="ARBA" id="ARBA00021982"/>
    </source>
</evidence>
<dbReference type="PROSITE" id="PS00486">
    <property type="entry name" value="DNA_MISMATCH_REPAIR_2"/>
    <property type="match status" value="1"/>
</dbReference>
<dbReference type="GO" id="GO:0140664">
    <property type="term" value="F:ATP-dependent DNA damage sensor activity"/>
    <property type="evidence" value="ECO:0007669"/>
    <property type="project" value="InterPro"/>
</dbReference>
<organism evidence="12 13">
    <name type="scientific">Candidatus Aphodenecus pullistercoris</name>
    <dbReference type="NCBI Taxonomy" id="2840669"/>
    <lineage>
        <taxon>Bacteria</taxon>
        <taxon>Pseudomonadati</taxon>
        <taxon>Spirochaetota</taxon>
        <taxon>Spirochaetia</taxon>
        <taxon>Spirochaetales</taxon>
        <taxon>Candidatus Aphodenecus</taxon>
    </lineage>
</organism>
<dbReference type="Pfam" id="PF05190">
    <property type="entry name" value="MutS_IV"/>
    <property type="match status" value="1"/>
</dbReference>
<dbReference type="Gene3D" id="3.40.1170.10">
    <property type="entry name" value="DNA repair protein MutS, domain I"/>
    <property type="match status" value="1"/>
</dbReference>
<dbReference type="Gene3D" id="1.10.1420.10">
    <property type="match status" value="2"/>
</dbReference>
<evidence type="ECO:0000256" key="5">
    <source>
        <dbReference type="ARBA" id="ARBA00022840"/>
    </source>
</evidence>
<protein>
    <recommendedName>
        <fullName evidence="2 9">DNA mismatch repair protein MutS</fullName>
    </recommendedName>
</protein>
<evidence type="ECO:0000256" key="8">
    <source>
        <dbReference type="ARBA" id="ARBA00024647"/>
    </source>
</evidence>
<dbReference type="Gene3D" id="3.40.50.300">
    <property type="entry name" value="P-loop containing nucleotide triphosphate hydrolases"/>
    <property type="match status" value="1"/>
</dbReference>
<evidence type="ECO:0000256" key="4">
    <source>
        <dbReference type="ARBA" id="ARBA00022763"/>
    </source>
</evidence>
<comment type="function">
    <text evidence="8">This protein is involved in the repair of mismatches in DNA. It is possible that it carries out the mismatch recognition step. This protein has a weak ATPase activity.</text>
</comment>
<dbReference type="SUPFAM" id="SSF53150">
    <property type="entry name" value="DNA repair protein MutS, domain II"/>
    <property type="match status" value="1"/>
</dbReference>
<evidence type="ECO:0000256" key="9">
    <source>
        <dbReference type="NCBIfam" id="TIGR01070"/>
    </source>
</evidence>
<dbReference type="Pfam" id="PF01624">
    <property type="entry name" value="MutS_I"/>
    <property type="match status" value="1"/>
</dbReference>
<proteinExistence type="inferred from homology"/>
<evidence type="ECO:0000313" key="12">
    <source>
        <dbReference type="EMBL" id="MBO8443685.1"/>
    </source>
</evidence>
<dbReference type="InterPro" id="IPR007695">
    <property type="entry name" value="DNA_mismatch_repair_MutS-lik_N"/>
</dbReference>
<dbReference type="AlphaFoldDB" id="A0A9D9H786"/>
<evidence type="ECO:0000256" key="3">
    <source>
        <dbReference type="ARBA" id="ARBA00022741"/>
    </source>
</evidence>
<dbReference type="GO" id="GO:0030983">
    <property type="term" value="F:mismatched DNA binding"/>
    <property type="evidence" value="ECO:0007669"/>
    <property type="project" value="InterPro"/>
</dbReference>
<keyword evidence="4 10" id="KW-0227">DNA damage</keyword>
<dbReference type="Pfam" id="PF05192">
    <property type="entry name" value="MutS_III"/>
    <property type="match status" value="1"/>
</dbReference>
<evidence type="ECO:0000256" key="6">
    <source>
        <dbReference type="ARBA" id="ARBA00023125"/>
    </source>
</evidence>
<evidence type="ECO:0000256" key="7">
    <source>
        <dbReference type="ARBA" id="ARBA00023204"/>
    </source>
</evidence>
<reference evidence="12" key="2">
    <citation type="journal article" date="2021" name="PeerJ">
        <title>Extensive microbial diversity within the chicken gut microbiome revealed by metagenomics and culture.</title>
        <authorList>
            <person name="Gilroy R."/>
            <person name="Ravi A."/>
            <person name="Getino M."/>
            <person name="Pursley I."/>
            <person name="Horton D.L."/>
            <person name="Alikhan N.F."/>
            <person name="Baker D."/>
            <person name="Gharbi K."/>
            <person name="Hall N."/>
            <person name="Watson M."/>
            <person name="Adriaenssens E.M."/>
            <person name="Foster-Nyarko E."/>
            <person name="Jarju S."/>
            <person name="Secka A."/>
            <person name="Antonio M."/>
            <person name="Oren A."/>
            <person name="Chaudhuri R.R."/>
            <person name="La Ragione R."/>
            <person name="Hildebrand F."/>
            <person name="Pallen M.J."/>
        </authorList>
    </citation>
    <scope>NUCLEOTIDE SEQUENCE</scope>
    <source>
        <strain evidence="12">11167</strain>
    </source>
</reference>
<evidence type="ECO:0000256" key="10">
    <source>
        <dbReference type="RuleBase" id="RU003756"/>
    </source>
</evidence>
<dbReference type="Pfam" id="PF00488">
    <property type="entry name" value="MutS_V"/>
    <property type="match status" value="1"/>
</dbReference>
<dbReference type="InterPro" id="IPR007696">
    <property type="entry name" value="DNA_mismatch_repair_MutS_core"/>
</dbReference>
<dbReference type="GO" id="GO:0006298">
    <property type="term" value="P:mismatch repair"/>
    <property type="evidence" value="ECO:0007669"/>
    <property type="project" value="UniProtKB-UniRule"/>
</dbReference>
<keyword evidence="3 10" id="KW-0547">Nucleotide-binding</keyword>
<dbReference type="SMART" id="SM00534">
    <property type="entry name" value="MUTSac"/>
    <property type="match status" value="1"/>
</dbReference>
<evidence type="ECO:0000313" key="13">
    <source>
        <dbReference type="Proteomes" id="UP000823633"/>
    </source>
</evidence>
<feature type="domain" description="DNA mismatch repair proteins mutS family" evidence="11">
    <location>
        <begin position="693"/>
        <end position="709"/>
    </location>
</feature>
<dbReference type="InterPro" id="IPR036678">
    <property type="entry name" value="MutS_con_dom_sf"/>
</dbReference>
<evidence type="ECO:0000259" key="11">
    <source>
        <dbReference type="PROSITE" id="PS00486"/>
    </source>
</evidence>
<dbReference type="Pfam" id="PF05188">
    <property type="entry name" value="MutS_II"/>
    <property type="match status" value="1"/>
</dbReference>
<reference evidence="12" key="1">
    <citation type="submission" date="2020-10" db="EMBL/GenBank/DDBJ databases">
        <authorList>
            <person name="Gilroy R."/>
        </authorList>
    </citation>
    <scope>NUCLEOTIDE SEQUENCE</scope>
    <source>
        <strain evidence="12">11167</strain>
    </source>
</reference>
<accession>A0A9D9H786</accession>
<dbReference type="NCBIfam" id="NF003810">
    <property type="entry name" value="PRK05399.1"/>
    <property type="match status" value="1"/>
</dbReference>
<dbReference type="InterPro" id="IPR000432">
    <property type="entry name" value="DNA_mismatch_repair_MutS_C"/>
</dbReference>
<dbReference type="NCBIfam" id="TIGR01070">
    <property type="entry name" value="mutS1"/>
    <property type="match status" value="1"/>
</dbReference>
<keyword evidence="6 10" id="KW-0238">DNA-binding</keyword>
<dbReference type="SUPFAM" id="SSF52540">
    <property type="entry name" value="P-loop containing nucleoside triphosphate hydrolases"/>
    <property type="match status" value="1"/>
</dbReference>
<name>A0A9D9H786_9SPIR</name>
<dbReference type="SMART" id="SM00533">
    <property type="entry name" value="MUTSd"/>
    <property type="match status" value="1"/>
</dbReference>
<dbReference type="SUPFAM" id="SSF55271">
    <property type="entry name" value="DNA repair protein MutS, domain I"/>
    <property type="match status" value="1"/>
</dbReference>
<sequence length="863" mass="95280">MAGERELTPMMRQYHEIKEEHPDEVLFFRLGDFYEMFGEDAIEVSRLLNLTLTRRGDAPMCGIPFHAASSYLKRLLDAGRKVAICEQLSLPTNSKELARREVIQVYTPGTVVDDEYLDSFSDNYILSLDIVKGEVLVSCLDLSSAVFNARRLGHDASYQALSSLLARISVSEILVCDDLYFTDRALREVLDQSGSIVTKLPSWSFSIKEGRRQLSILFGSASLSSFGLGEKDALLSPIGALLSYARQMSHSDLAQITNLTIVDDSGRLLMDDSTVRNLEIVSNLQAGGSAYTLLSALDRTCTAAGRRRLKEVLLQPLCDKAKIDQRLEWTARLVEDIDERRRVRGLLSSSADLVRLSSKFEMGRSVVRDLIAVRQSLECFFSLIIAHEDYLDLMEDARLQDPDGLVSLSSTIARAVNPECTNARDEGGIILAGYDEELDELRRIHADGSKLLSDYLEKVKAETGIANLKCGENRIIGVFLEVSKGQLDKVPDYFSRRQTLVGGERFTTPELSALEEKAKSAQADAAARERDLYNAIVGEARSHASDLMAIGRLLGRLDVVQCFAEVSALYGYTRPEILDGGELVIEDGRHPVVEQFLEKGEFMSNGFDSHASRFALITGPNMAGKSTYLRQNALIILMAHAGCFVPASRAVIPLCDRIFCRVGASDNLARGESTFLVEMQEAAFILRGATRSSFVIMDEIGRGTSTQDGMSLAYAIMEALLERGCVTLFATHYHELTMMDTSAMQLLTLSVRQEKNDIVFLRKVVQGVSQSSYGLHVARMAGVPTSVIRQAAAFQKRHFADYSLETKDSQLDLFVDTSSAKEGRLDAIVDAITDFDVSASTPLDALNLVCRLQKELSALGGED</sequence>
<dbReference type="EMBL" id="JADIMU010000054">
    <property type="protein sequence ID" value="MBO8443685.1"/>
    <property type="molecule type" value="Genomic_DNA"/>
</dbReference>
<dbReference type="InterPro" id="IPR036187">
    <property type="entry name" value="DNA_mismatch_repair_MutS_sf"/>
</dbReference>
<dbReference type="PIRSF" id="PIRSF037677">
    <property type="entry name" value="DNA_mis_repair_Msh6"/>
    <property type="match status" value="1"/>
</dbReference>
<dbReference type="InterPro" id="IPR017261">
    <property type="entry name" value="DNA_mismatch_repair_MutS/MSH"/>
</dbReference>
<gene>
    <name evidence="12" type="primary">mutS</name>
    <name evidence="12" type="ORF">IAC42_08040</name>
</gene>
<keyword evidence="7 10" id="KW-0234">DNA repair</keyword>
<dbReference type="InterPro" id="IPR045076">
    <property type="entry name" value="MutS"/>
</dbReference>
<dbReference type="InterPro" id="IPR016151">
    <property type="entry name" value="DNA_mismatch_repair_MutS_N"/>
</dbReference>
<comment type="caution">
    <text evidence="12">The sequence shown here is derived from an EMBL/GenBank/DDBJ whole genome shotgun (WGS) entry which is preliminary data.</text>
</comment>
<dbReference type="Proteomes" id="UP000823633">
    <property type="component" value="Unassembled WGS sequence"/>
</dbReference>
<dbReference type="SUPFAM" id="SSF48334">
    <property type="entry name" value="DNA repair protein MutS, domain III"/>
    <property type="match status" value="1"/>
</dbReference>
<dbReference type="InterPro" id="IPR007861">
    <property type="entry name" value="DNA_mismatch_repair_MutS_clamp"/>
</dbReference>
<comment type="similarity">
    <text evidence="1 10">Belongs to the DNA mismatch repair MutS family.</text>
</comment>
<dbReference type="PANTHER" id="PTHR11361">
    <property type="entry name" value="DNA MISMATCH REPAIR PROTEIN MUTS FAMILY MEMBER"/>
    <property type="match status" value="1"/>
</dbReference>
<dbReference type="Gene3D" id="3.30.420.110">
    <property type="entry name" value="MutS, connector domain"/>
    <property type="match status" value="1"/>
</dbReference>
<dbReference type="InterPro" id="IPR007860">
    <property type="entry name" value="DNA_mmatch_repair_MutS_con_dom"/>
</dbReference>
<dbReference type="InterPro" id="IPR005748">
    <property type="entry name" value="DNA_mismatch_repair_MutS"/>
</dbReference>
<keyword evidence="5" id="KW-0067">ATP-binding</keyword>